<evidence type="ECO:0000256" key="4">
    <source>
        <dbReference type="ARBA" id="ARBA00022723"/>
    </source>
</evidence>
<keyword evidence="8" id="KW-0472">Membrane</keyword>
<keyword evidence="8" id="KW-0812">Transmembrane</keyword>
<dbReference type="CDD" id="cd11058">
    <property type="entry name" value="CYP60B-like"/>
    <property type="match status" value="1"/>
</dbReference>
<proteinExistence type="inferred from homology"/>
<dbReference type="GO" id="GO:0005506">
    <property type="term" value="F:iron ion binding"/>
    <property type="evidence" value="ECO:0007669"/>
    <property type="project" value="InterPro"/>
</dbReference>
<dbReference type="PRINTS" id="PR00385">
    <property type="entry name" value="P450"/>
</dbReference>
<organism evidence="10">
    <name type="scientific">Colletotrichum graminicola (strain M1.001 / M2 / FGSC 10212)</name>
    <name type="common">Maize anthracnose fungus</name>
    <name type="synonym">Glomerella graminicola</name>
    <dbReference type="NCBI Taxonomy" id="645133"/>
    <lineage>
        <taxon>Eukaryota</taxon>
        <taxon>Fungi</taxon>
        <taxon>Dikarya</taxon>
        <taxon>Ascomycota</taxon>
        <taxon>Pezizomycotina</taxon>
        <taxon>Sordariomycetes</taxon>
        <taxon>Hypocreomycetidae</taxon>
        <taxon>Glomerellales</taxon>
        <taxon>Glomerellaceae</taxon>
        <taxon>Colletotrichum</taxon>
        <taxon>Colletotrichum graminicola species complex</taxon>
    </lineage>
</organism>
<feature type="binding site" description="axial binding residue" evidence="6">
    <location>
        <position position="458"/>
    </location>
    <ligand>
        <name>heme</name>
        <dbReference type="ChEBI" id="CHEBI:30413"/>
    </ligand>
    <ligandPart>
        <name>Fe</name>
        <dbReference type="ChEBI" id="CHEBI:18248"/>
    </ligandPart>
</feature>
<reference evidence="10" key="1">
    <citation type="journal article" date="2012" name="Nat. Genet.">
        <title>Lifestyle transitions in plant pathogenic Colletotrichum fungi deciphered by genome and transcriptome analyses.</title>
        <authorList>
            <person name="O'Connell R.J."/>
            <person name="Thon M.R."/>
            <person name="Hacquard S."/>
            <person name="Amyotte S.G."/>
            <person name="Kleemann J."/>
            <person name="Torres M.F."/>
            <person name="Damm U."/>
            <person name="Buiate E.A."/>
            <person name="Epstein L."/>
            <person name="Alkan N."/>
            <person name="Altmueller J."/>
            <person name="Alvarado-Balderrama L."/>
            <person name="Bauser C.A."/>
            <person name="Becker C."/>
            <person name="Birren B.W."/>
            <person name="Chen Z."/>
            <person name="Choi J."/>
            <person name="Crouch J.A."/>
            <person name="Duvick J.P."/>
            <person name="Farman M.A."/>
            <person name="Gan P."/>
            <person name="Heiman D."/>
            <person name="Henrissat B."/>
            <person name="Howard R.J."/>
            <person name="Kabbage M."/>
            <person name="Koch C."/>
            <person name="Kracher B."/>
            <person name="Kubo Y."/>
            <person name="Law A.D."/>
            <person name="Lebrun M.-H."/>
            <person name="Lee Y.-H."/>
            <person name="Miyara I."/>
            <person name="Moore N."/>
            <person name="Neumann U."/>
            <person name="Nordstroem K."/>
            <person name="Panaccione D.G."/>
            <person name="Panstruga R."/>
            <person name="Place M."/>
            <person name="Proctor R.H."/>
            <person name="Prusky D."/>
            <person name="Rech G."/>
            <person name="Reinhardt R."/>
            <person name="Rollins J.A."/>
            <person name="Rounsley S."/>
            <person name="Schardl C.L."/>
            <person name="Schwartz D.C."/>
            <person name="Shenoy N."/>
            <person name="Shirasu K."/>
            <person name="Sikhakolli U.R."/>
            <person name="Stueber K."/>
            <person name="Sukno S.A."/>
            <person name="Sweigard J.A."/>
            <person name="Takano Y."/>
            <person name="Takahara H."/>
            <person name="Trail F."/>
            <person name="van der Does H.C."/>
            <person name="Voll L.M."/>
            <person name="Will I."/>
            <person name="Young S."/>
            <person name="Zeng Q."/>
            <person name="Zhang J."/>
            <person name="Zhou S."/>
            <person name="Dickman M.B."/>
            <person name="Schulze-Lefert P."/>
            <person name="Ver Loren van Themaat E."/>
            <person name="Ma L.-J."/>
            <person name="Vaillancourt L.J."/>
        </authorList>
    </citation>
    <scope>NUCLEOTIDE SEQUENCE [LARGE SCALE GENOMIC DNA]</scope>
    <source>
        <strain evidence="10">M1.001 / M2 / FGSC 10212</strain>
    </source>
</reference>
<dbReference type="InterPro" id="IPR017972">
    <property type="entry name" value="Cyt_P450_CS"/>
</dbReference>
<dbReference type="EMBL" id="GG697585">
    <property type="protein sequence ID" value="EFQ36823.1"/>
    <property type="molecule type" value="Genomic_DNA"/>
</dbReference>
<keyword evidence="3 6" id="KW-0349">Heme</keyword>
<name>E3R135_COLGM</name>
<evidence type="ECO:0000256" key="2">
    <source>
        <dbReference type="ARBA" id="ARBA00010617"/>
    </source>
</evidence>
<gene>
    <name evidence="9" type="ORF">GLRG_11970</name>
</gene>
<dbReference type="SUPFAM" id="SSF48264">
    <property type="entry name" value="Cytochrome P450"/>
    <property type="match status" value="1"/>
</dbReference>
<dbReference type="OrthoDB" id="1470350at2759"/>
<dbReference type="GO" id="GO:0004497">
    <property type="term" value="F:monooxygenase activity"/>
    <property type="evidence" value="ECO:0007669"/>
    <property type="project" value="UniProtKB-KW"/>
</dbReference>
<dbReference type="HOGENOM" id="CLU_001570_14_11_1"/>
<evidence type="ECO:0000256" key="7">
    <source>
        <dbReference type="RuleBase" id="RU000461"/>
    </source>
</evidence>
<keyword evidence="10" id="KW-1185">Reference proteome</keyword>
<accession>E3R135</accession>
<dbReference type="InterPro" id="IPR001128">
    <property type="entry name" value="Cyt_P450"/>
</dbReference>
<evidence type="ECO:0000256" key="1">
    <source>
        <dbReference type="ARBA" id="ARBA00001971"/>
    </source>
</evidence>
<comment type="cofactor">
    <cofactor evidence="1 6">
        <name>heme</name>
        <dbReference type="ChEBI" id="CHEBI:30413"/>
    </cofactor>
</comment>
<dbReference type="RefSeq" id="XP_008100843.1">
    <property type="nucleotide sequence ID" value="XM_008102652.1"/>
</dbReference>
<dbReference type="PANTHER" id="PTHR24305:SF210">
    <property type="entry name" value="CYTOCHROME P450 MONOOXYGENASE ASQL-RELATED"/>
    <property type="match status" value="1"/>
</dbReference>
<dbReference type="PANTHER" id="PTHR24305">
    <property type="entry name" value="CYTOCHROME P450"/>
    <property type="match status" value="1"/>
</dbReference>
<evidence type="ECO:0000256" key="8">
    <source>
        <dbReference type="SAM" id="Phobius"/>
    </source>
</evidence>
<sequence length="518" mass="58607">MLILPFIAVKGGYNNALNVVATFLVLLVASIFIILVYRLWFHPLAKIPGPKHLAACDIFCQWRTSIRLDMATYAVDLHRKYGPIVRIGPNRLMVEGHIAWPQIWGIRSSGNSEFGKVPGYTFPNDHNALVGASWENHRRQRRHMSPAFSIAALHEQEHIINQYIDKTVNKLTELAKAGTTVDIVDWINYTTFDTIGDLCFADGFNSLDGDTSYVHNFFRGLKGSSYRRFLWHYPLLKWPMIFILGSKEFAAGQEAGINNLRLGQLKAKARIALGAEPKDGRRDITTYLLRKGKNGERILNDAEIQSLCSILVVAGSETTGTALVGIVYLLCRYPDKMDALTKEICAAFTNKDQITITNAGRLEYLNAVIEEALRMYPPAATITPRVSPGAKVEGHWLPRGTLIHFYAQGTNRNQHNFTDPDSFQPERWLSPNHPRYDPRFAHDRKEVVKPFSFGVRDCPGKNLAYADMRVIMSRLLYHFELELLPGQEDWINGQRGSLVMFKPGVNVRLKVRPEVSLD</sequence>
<dbReference type="eggNOG" id="KOG0158">
    <property type="taxonomic scope" value="Eukaryota"/>
</dbReference>
<keyword evidence="8" id="KW-1133">Transmembrane helix</keyword>
<dbReference type="GO" id="GO:0016705">
    <property type="term" value="F:oxidoreductase activity, acting on paired donors, with incorporation or reduction of molecular oxygen"/>
    <property type="evidence" value="ECO:0007669"/>
    <property type="project" value="InterPro"/>
</dbReference>
<dbReference type="PROSITE" id="PS00086">
    <property type="entry name" value="CYTOCHROME_P450"/>
    <property type="match status" value="1"/>
</dbReference>
<keyword evidence="7" id="KW-0503">Monooxygenase</keyword>
<keyword evidence="7" id="KW-0560">Oxidoreductase</keyword>
<evidence type="ECO:0000313" key="9">
    <source>
        <dbReference type="EMBL" id="EFQ36823.1"/>
    </source>
</evidence>
<dbReference type="InterPro" id="IPR036396">
    <property type="entry name" value="Cyt_P450_sf"/>
</dbReference>
<protein>
    <submittedName>
        <fullName evidence="9">Cytochrome P450</fullName>
    </submittedName>
</protein>
<evidence type="ECO:0000313" key="10">
    <source>
        <dbReference type="Proteomes" id="UP000008782"/>
    </source>
</evidence>
<keyword evidence="4 6" id="KW-0479">Metal-binding</keyword>
<dbReference type="VEuPathDB" id="FungiDB:GLRG_11970"/>
<dbReference type="InterPro" id="IPR002401">
    <property type="entry name" value="Cyt_P450_E_grp-I"/>
</dbReference>
<dbReference type="PRINTS" id="PR00463">
    <property type="entry name" value="EP450I"/>
</dbReference>
<evidence type="ECO:0000256" key="3">
    <source>
        <dbReference type="ARBA" id="ARBA00022617"/>
    </source>
</evidence>
<dbReference type="GO" id="GO:0020037">
    <property type="term" value="F:heme binding"/>
    <property type="evidence" value="ECO:0007669"/>
    <property type="project" value="InterPro"/>
</dbReference>
<dbReference type="InterPro" id="IPR050121">
    <property type="entry name" value="Cytochrome_P450_monoxygenase"/>
</dbReference>
<dbReference type="STRING" id="645133.E3R135"/>
<dbReference type="Pfam" id="PF00067">
    <property type="entry name" value="p450"/>
    <property type="match status" value="1"/>
</dbReference>
<dbReference type="Proteomes" id="UP000008782">
    <property type="component" value="Unassembled WGS sequence"/>
</dbReference>
<comment type="similarity">
    <text evidence="2 7">Belongs to the cytochrome P450 family.</text>
</comment>
<evidence type="ECO:0000256" key="5">
    <source>
        <dbReference type="ARBA" id="ARBA00023004"/>
    </source>
</evidence>
<keyword evidence="5 6" id="KW-0408">Iron</keyword>
<dbReference type="Gene3D" id="1.10.630.10">
    <property type="entry name" value="Cytochrome P450"/>
    <property type="match status" value="1"/>
</dbReference>
<dbReference type="GeneID" id="24417333"/>
<dbReference type="AlphaFoldDB" id="E3R135"/>
<evidence type="ECO:0000256" key="6">
    <source>
        <dbReference type="PIRSR" id="PIRSR602401-1"/>
    </source>
</evidence>
<feature type="transmembrane region" description="Helical" evidence="8">
    <location>
        <begin position="20"/>
        <end position="41"/>
    </location>
</feature>